<evidence type="ECO:0000313" key="3">
    <source>
        <dbReference type="Proteomes" id="UP000604341"/>
    </source>
</evidence>
<accession>A0ABQ2FPQ7</accession>
<comment type="caution">
    <text evidence="2">The sequence shown here is derived from an EMBL/GenBank/DDBJ whole genome shotgun (WGS) entry which is preliminary data.</text>
</comment>
<dbReference type="Pfam" id="PF01323">
    <property type="entry name" value="DSBA"/>
    <property type="match status" value="1"/>
</dbReference>
<evidence type="ECO:0000259" key="1">
    <source>
        <dbReference type="Pfam" id="PF01323"/>
    </source>
</evidence>
<feature type="domain" description="DSBA-like thioredoxin" evidence="1">
    <location>
        <begin position="6"/>
        <end position="168"/>
    </location>
</feature>
<gene>
    <name evidence="2" type="ORF">GCM10010844_36960</name>
</gene>
<evidence type="ECO:0000313" key="2">
    <source>
        <dbReference type="EMBL" id="GGL14763.1"/>
    </source>
</evidence>
<protein>
    <recommendedName>
        <fullName evidence="1">DSBA-like thioredoxin domain-containing protein</fullName>
    </recommendedName>
</protein>
<dbReference type="Gene3D" id="3.40.30.10">
    <property type="entry name" value="Glutaredoxin"/>
    <property type="match status" value="1"/>
</dbReference>
<dbReference type="InterPro" id="IPR036249">
    <property type="entry name" value="Thioredoxin-like_sf"/>
</dbReference>
<keyword evidence="3" id="KW-1185">Reference proteome</keyword>
<reference evidence="3" key="1">
    <citation type="journal article" date="2019" name="Int. J. Syst. Evol. Microbiol.">
        <title>The Global Catalogue of Microorganisms (GCM) 10K type strain sequencing project: providing services to taxonomists for standard genome sequencing and annotation.</title>
        <authorList>
            <consortium name="The Broad Institute Genomics Platform"/>
            <consortium name="The Broad Institute Genome Sequencing Center for Infectious Disease"/>
            <person name="Wu L."/>
            <person name="Ma J."/>
        </authorList>
    </citation>
    <scope>NUCLEOTIDE SEQUENCE [LARGE SCALE GENOMIC DNA]</scope>
    <source>
        <strain evidence="3">JCM 19173</strain>
    </source>
</reference>
<dbReference type="PANTHER" id="PTHR13887:SF41">
    <property type="entry name" value="THIOREDOXIN SUPERFAMILY PROTEIN"/>
    <property type="match status" value="1"/>
</dbReference>
<name>A0ABQ2FPQ7_9DEIO</name>
<dbReference type="InterPro" id="IPR001853">
    <property type="entry name" value="DSBA-like_thioredoxin_dom"/>
</dbReference>
<proteinExistence type="predicted"/>
<dbReference type="SUPFAM" id="SSF52833">
    <property type="entry name" value="Thioredoxin-like"/>
    <property type="match status" value="1"/>
</dbReference>
<dbReference type="Proteomes" id="UP000604341">
    <property type="component" value="Unassembled WGS sequence"/>
</dbReference>
<sequence>MTQATELYFDFLCPYAWRGVELAAVLRAEGEDFTLRHFSLVEGNHADNARDLTWRITEQTLDAPEGEGYMKYQTPSLRAFLASHAAALQGEAAHWAFTLALFRAHHERREPLSDAAIHVAAQEAGLDQAAFAAALAEEDARRAELRAELDAAREVGVFGTPTFVLPTGEAAYYRFETLTREADKAREWWTLYRTVLTSEAGIGTIKRAKNRPPRRA</sequence>
<dbReference type="RefSeq" id="WP_189070454.1">
    <property type="nucleotide sequence ID" value="NZ_BMPE01000019.1"/>
</dbReference>
<organism evidence="2 3">
    <name type="scientific">Deinococcus radiotolerans</name>
    <dbReference type="NCBI Taxonomy" id="1309407"/>
    <lineage>
        <taxon>Bacteria</taxon>
        <taxon>Thermotogati</taxon>
        <taxon>Deinococcota</taxon>
        <taxon>Deinococci</taxon>
        <taxon>Deinococcales</taxon>
        <taxon>Deinococcaceae</taxon>
        <taxon>Deinococcus</taxon>
    </lineage>
</organism>
<dbReference type="PANTHER" id="PTHR13887">
    <property type="entry name" value="GLUTATHIONE S-TRANSFERASE KAPPA"/>
    <property type="match status" value="1"/>
</dbReference>
<dbReference type="EMBL" id="BMPE01000019">
    <property type="protein sequence ID" value="GGL14763.1"/>
    <property type="molecule type" value="Genomic_DNA"/>
</dbReference>